<gene>
    <name evidence="1" type="ORF">HMPREF9370_0461</name>
</gene>
<name>G4CN02_9NEIS</name>
<reference evidence="1 2" key="1">
    <citation type="submission" date="2011-06" db="EMBL/GenBank/DDBJ databases">
        <authorList>
            <person name="Muzny D."/>
            <person name="Qin X."/>
            <person name="Deng J."/>
            <person name="Jiang H."/>
            <person name="Liu Y."/>
            <person name="Qu J."/>
            <person name="Song X.-Z."/>
            <person name="Zhang L."/>
            <person name="Thornton R."/>
            <person name="Coyle M."/>
            <person name="Francisco L."/>
            <person name="Jackson L."/>
            <person name="Javaid M."/>
            <person name="Korchina V."/>
            <person name="Kovar C."/>
            <person name="Mata R."/>
            <person name="Mathew T."/>
            <person name="Ngo R."/>
            <person name="Nguyen L."/>
            <person name="Nguyen N."/>
            <person name="Okwuonu G."/>
            <person name="Ongeri F."/>
            <person name="Pham C."/>
            <person name="Simmons D."/>
            <person name="Wilczek-Boney K."/>
            <person name="Hale W."/>
            <person name="Jakkamsetti A."/>
            <person name="Pham P."/>
            <person name="Ruth R."/>
            <person name="San Lucas F."/>
            <person name="Warren J."/>
            <person name="Zhang J."/>
            <person name="Zhao Z."/>
            <person name="Zhou C."/>
            <person name="Zhu D."/>
            <person name="Lee S."/>
            <person name="Bess C."/>
            <person name="Blankenburg K."/>
            <person name="Forbes L."/>
            <person name="Fu Q."/>
            <person name="Gubbala S."/>
            <person name="Hirani K."/>
            <person name="Jayaseelan J.C."/>
            <person name="Lara F."/>
            <person name="Munidasa M."/>
            <person name="Palculict T."/>
            <person name="Patil S."/>
            <person name="Pu L.-L."/>
            <person name="Saada N."/>
            <person name="Tang L."/>
            <person name="Weissenberger G."/>
            <person name="Zhu Y."/>
            <person name="Hemphill L."/>
            <person name="Shang Y."/>
            <person name="Youmans B."/>
            <person name="Ayvaz T."/>
            <person name="Ross M."/>
            <person name="Santibanez J."/>
            <person name="Aqrawi P."/>
            <person name="Gross S."/>
            <person name="Joshi V."/>
            <person name="Fowler G."/>
            <person name="Nazareth L."/>
            <person name="Reid J."/>
            <person name="Worley K."/>
            <person name="Petrosino J."/>
            <person name="Highlander S."/>
            <person name="Gibbs R."/>
        </authorList>
    </citation>
    <scope>NUCLEOTIDE SEQUENCE [LARGE SCALE GENOMIC DNA]</scope>
    <source>
        <strain evidence="1 2">9715</strain>
    </source>
</reference>
<dbReference type="HOGENOM" id="CLU_1313862_0_0_4"/>
<keyword evidence="2" id="KW-1185">Reference proteome</keyword>
<dbReference type="RefSeq" id="WP_009115607.1">
    <property type="nucleotide sequence ID" value="NZ_JH165159.1"/>
</dbReference>
<dbReference type="Proteomes" id="UP000005336">
    <property type="component" value="Unassembled WGS sequence"/>
</dbReference>
<proteinExistence type="predicted"/>
<accession>G4CN02</accession>
<dbReference type="EMBL" id="AGAZ01000018">
    <property type="protein sequence ID" value="EGZ50930.1"/>
    <property type="molecule type" value="Genomic_DNA"/>
</dbReference>
<dbReference type="OrthoDB" id="1426432at2"/>
<evidence type="ECO:0000313" key="2">
    <source>
        <dbReference type="Proteomes" id="UP000005336"/>
    </source>
</evidence>
<evidence type="ECO:0000313" key="1">
    <source>
        <dbReference type="EMBL" id="EGZ50930.1"/>
    </source>
</evidence>
<sequence length="198" mass="23870">MFNFIYDYLFKKIEFDEIMINCIDEIQSIQWGENVGKPLKNIECKYKILQITNDNDALNYLKYEDNYKDIVCLENLLNEGNNRTTRYLSNYKKREYDGEWNRVTDKANKIIDFKKIENKELLFNKKYNSSVNLYLSRFIYQYLHCLYFKRYDKNIPSFGLDIFDIYRNGHLILGWKGSFPSPPPAREIMPEEGILLVW</sequence>
<dbReference type="AlphaFoldDB" id="G4CN02"/>
<organism evidence="1 2">
    <name type="scientific">Neisseria wadsworthii 9715</name>
    <dbReference type="NCBI Taxonomy" id="1030841"/>
    <lineage>
        <taxon>Bacteria</taxon>
        <taxon>Pseudomonadati</taxon>
        <taxon>Pseudomonadota</taxon>
        <taxon>Betaproteobacteria</taxon>
        <taxon>Neisseriales</taxon>
        <taxon>Neisseriaceae</taxon>
        <taxon>Neisseria</taxon>
    </lineage>
</organism>
<protein>
    <submittedName>
        <fullName evidence="1">Uncharacterized protein</fullName>
    </submittedName>
</protein>
<comment type="caution">
    <text evidence="1">The sequence shown here is derived from an EMBL/GenBank/DDBJ whole genome shotgun (WGS) entry which is preliminary data.</text>
</comment>